<dbReference type="STRING" id="5353.A0A1Q3E0K8"/>
<reference evidence="2 3" key="2">
    <citation type="submission" date="2017-02" db="EMBL/GenBank/DDBJ databases">
        <title>A genome survey and senescence transcriptome analysis in Lentinula edodes.</title>
        <authorList>
            <person name="Sakamoto Y."/>
            <person name="Nakade K."/>
            <person name="Sato S."/>
            <person name="Yoshida Y."/>
            <person name="Miyazaki K."/>
            <person name="Natsume S."/>
            <person name="Konno N."/>
        </authorList>
    </citation>
    <scope>NUCLEOTIDE SEQUENCE [LARGE SCALE GENOMIC DNA]</scope>
    <source>
        <strain evidence="2 3">NBRC 111202</strain>
    </source>
</reference>
<name>A0A1Q3E0K8_LENED</name>
<protein>
    <submittedName>
        <fullName evidence="2">Dienelactone hydrolase endo--beta-D-glucanase</fullName>
    </submittedName>
</protein>
<feature type="domain" description="Dienelactone hydrolase" evidence="1">
    <location>
        <begin position="30"/>
        <end position="251"/>
    </location>
</feature>
<dbReference type="PANTHER" id="PTHR17630">
    <property type="entry name" value="DIENELACTONE HYDROLASE"/>
    <property type="match status" value="1"/>
</dbReference>
<dbReference type="AlphaFoldDB" id="A0A1Q3E0K8"/>
<dbReference type="Proteomes" id="UP000188533">
    <property type="component" value="Unassembled WGS sequence"/>
</dbReference>
<comment type="caution">
    <text evidence="2">The sequence shown here is derived from an EMBL/GenBank/DDBJ whole genome shotgun (WGS) entry which is preliminary data.</text>
</comment>
<keyword evidence="3" id="KW-1185">Reference proteome</keyword>
<dbReference type="SUPFAM" id="SSF53474">
    <property type="entry name" value="alpha/beta-Hydrolases"/>
    <property type="match status" value="1"/>
</dbReference>
<evidence type="ECO:0000259" key="1">
    <source>
        <dbReference type="Pfam" id="PF01738"/>
    </source>
</evidence>
<keyword evidence="2" id="KW-0378">Hydrolase</keyword>
<sequence length="251" mass="27799">MSSPFCDDCFKGVIHEGESKGQWESIGEVNCYVGTPSKDYDKTKAVLYLSDVFGMQLINNQLIVDSFADNGFLTIGIDYFNGDPVGENALGAGIVFDRDAWLAKHRYEETRPFVDKVYEGLKERGVAVFGAVGYCFGASYVFPLAIENKVKAAMIAHPARSIPESLQDYFNFSKAPLLINSCEFDPTFPLEACAKADDILGEGKFAPGYKRVHWEGCKHGFAVRGDMSDPKVKAGKEGAFKETVEWFSKYL</sequence>
<dbReference type="Gene3D" id="3.40.50.1820">
    <property type="entry name" value="alpha/beta hydrolase"/>
    <property type="match status" value="1"/>
</dbReference>
<dbReference type="EMBL" id="BDGU01000035">
    <property type="protein sequence ID" value="GAW00706.1"/>
    <property type="molecule type" value="Genomic_DNA"/>
</dbReference>
<reference evidence="2 3" key="1">
    <citation type="submission" date="2016-08" db="EMBL/GenBank/DDBJ databases">
        <authorList>
            <consortium name="Lentinula edodes genome sequencing consortium"/>
            <person name="Sakamoto Y."/>
            <person name="Nakade K."/>
            <person name="Sato S."/>
            <person name="Yoshida Y."/>
            <person name="Miyazaki K."/>
            <person name="Natsume S."/>
            <person name="Konno N."/>
        </authorList>
    </citation>
    <scope>NUCLEOTIDE SEQUENCE [LARGE SCALE GENOMIC DNA]</scope>
    <source>
        <strain evidence="2 3">NBRC 111202</strain>
    </source>
</reference>
<accession>A0A1Q3E0K8</accession>
<evidence type="ECO:0000313" key="3">
    <source>
        <dbReference type="Proteomes" id="UP000188533"/>
    </source>
</evidence>
<proteinExistence type="predicted"/>
<dbReference type="InterPro" id="IPR002925">
    <property type="entry name" value="Dienelactn_hydro"/>
</dbReference>
<dbReference type="Pfam" id="PF01738">
    <property type="entry name" value="DLH"/>
    <property type="match status" value="1"/>
</dbReference>
<dbReference type="GO" id="GO:0016787">
    <property type="term" value="F:hydrolase activity"/>
    <property type="evidence" value="ECO:0007669"/>
    <property type="project" value="UniProtKB-KW"/>
</dbReference>
<dbReference type="PANTHER" id="PTHR17630:SF44">
    <property type="entry name" value="PROTEIN AIM2"/>
    <property type="match status" value="1"/>
</dbReference>
<organism evidence="2 3">
    <name type="scientific">Lentinula edodes</name>
    <name type="common">Shiitake mushroom</name>
    <name type="synonym">Lentinus edodes</name>
    <dbReference type="NCBI Taxonomy" id="5353"/>
    <lineage>
        <taxon>Eukaryota</taxon>
        <taxon>Fungi</taxon>
        <taxon>Dikarya</taxon>
        <taxon>Basidiomycota</taxon>
        <taxon>Agaricomycotina</taxon>
        <taxon>Agaricomycetes</taxon>
        <taxon>Agaricomycetidae</taxon>
        <taxon>Agaricales</taxon>
        <taxon>Marasmiineae</taxon>
        <taxon>Omphalotaceae</taxon>
        <taxon>Lentinula</taxon>
    </lineage>
</organism>
<dbReference type="OrthoDB" id="17560at2759"/>
<evidence type="ECO:0000313" key="2">
    <source>
        <dbReference type="EMBL" id="GAW00706.1"/>
    </source>
</evidence>
<dbReference type="InterPro" id="IPR029058">
    <property type="entry name" value="AB_hydrolase_fold"/>
</dbReference>
<gene>
    <name evidence="2" type="ORF">LENED_002251</name>
</gene>